<evidence type="ECO:0008006" key="4">
    <source>
        <dbReference type="Google" id="ProtNLM"/>
    </source>
</evidence>
<name>A0A132N613_9ACTN</name>
<dbReference type="Pfam" id="PF03780">
    <property type="entry name" value="Asp23"/>
    <property type="match status" value="1"/>
</dbReference>
<dbReference type="InterPro" id="IPR005531">
    <property type="entry name" value="Asp23"/>
</dbReference>
<reference evidence="2 3" key="1">
    <citation type="submission" date="2015-02" db="EMBL/GenBank/DDBJ databases">
        <title>Physiological reanalysis, assessment of diazotrophy, and genome sequences of multiple isolates of Streptomyces thermoautotrophicus.</title>
        <authorList>
            <person name="MacKellar D.C."/>
            <person name="Lieber L."/>
            <person name="Norman J."/>
            <person name="Bolger A."/>
            <person name="Tobin C."/>
            <person name="Murray J.W."/>
            <person name="Prell J."/>
        </authorList>
    </citation>
    <scope>NUCLEOTIDE SEQUENCE [LARGE SCALE GENOMIC DNA]</scope>
    <source>
        <strain evidence="2 3">UBT1</strain>
    </source>
</reference>
<sequence>MRQLPPPEQRGQTTIADRVVARLAAQAAAEVEQAGGAAPRLMGVTRRRAGAGTPRASARVDGRLATIGIRLSLAYPAPVRALTREVRRHIAERVTALTDLQVRQVDIEVTHLLHGQRRRTR</sequence>
<proteinExistence type="inferred from homology"/>
<evidence type="ECO:0000256" key="1">
    <source>
        <dbReference type="ARBA" id="ARBA00005721"/>
    </source>
</evidence>
<protein>
    <recommendedName>
        <fullName evidence="4">Asp23/Gls24 family envelope stress response protein</fullName>
    </recommendedName>
</protein>
<gene>
    <name evidence="2" type="ORF">TH66_01805</name>
</gene>
<evidence type="ECO:0000313" key="2">
    <source>
        <dbReference type="EMBL" id="KWX05585.1"/>
    </source>
</evidence>
<organism evidence="2 3">
    <name type="scientific">Carbonactinospora thermoautotrophica</name>
    <dbReference type="NCBI Taxonomy" id="1469144"/>
    <lineage>
        <taxon>Bacteria</taxon>
        <taxon>Bacillati</taxon>
        <taxon>Actinomycetota</taxon>
        <taxon>Actinomycetes</taxon>
        <taxon>Kitasatosporales</taxon>
        <taxon>Carbonactinosporaceae</taxon>
        <taxon>Carbonactinospora</taxon>
    </lineage>
</organism>
<accession>A0A132N613</accession>
<dbReference type="AlphaFoldDB" id="A0A132N613"/>
<dbReference type="Proteomes" id="UP000070659">
    <property type="component" value="Unassembled WGS sequence"/>
</dbReference>
<comment type="caution">
    <text evidence="2">The sequence shown here is derived from an EMBL/GenBank/DDBJ whole genome shotgun (WGS) entry which is preliminary data.</text>
</comment>
<comment type="similarity">
    <text evidence="1">Belongs to the asp23 family.</text>
</comment>
<dbReference type="PATRIC" id="fig|1469144.8.peg.4974"/>
<evidence type="ECO:0000313" key="3">
    <source>
        <dbReference type="Proteomes" id="UP000070659"/>
    </source>
</evidence>
<dbReference type="EMBL" id="JYIJ01000011">
    <property type="protein sequence ID" value="KWX05585.1"/>
    <property type="molecule type" value="Genomic_DNA"/>
</dbReference>